<keyword evidence="2" id="KW-0336">GPI-anchor</keyword>
<evidence type="ECO:0000256" key="9">
    <source>
        <dbReference type="SAM" id="SignalP"/>
    </source>
</evidence>
<comment type="subcellular location">
    <subcellularLocation>
        <location evidence="1">Membrane</location>
        <topology evidence="1">Lipid-anchor</topology>
        <topology evidence="1">GPI-anchor</topology>
    </subcellularLocation>
</comment>
<keyword evidence="4 9" id="KW-0732">Signal</keyword>
<keyword evidence="3" id="KW-0812">Transmembrane</keyword>
<dbReference type="PANTHER" id="PTHR33562">
    <property type="entry name" value="ATILLA, ISOFORM B-RELATED-RELATED"/>
    <property type="match status" value="1"/>
</dbReference>
<accession>U5ES22</accession>
<dbReference type="InterPro" id="IPR045860">
    <property type="entry name" value="Snake_toxin-like_sf"/>
</dbReference>
<evidence type="ECO:0000256" key="6">
    <source>
        <dbReference type="ARBA" id="ARBA00023136"/>
    </source>
</evidence>
<evidence type="ECO:0000256" key="7">
    <source>
        <dbReference type="ARBA" id="ARBA00023180"/>
    </source>
</evidence>
<dbReference type="AlphaFoldDB" id="U5ES22"/>
<keyword evidence="7" id="KW-0325">Glycoprotein</keyword>
<sequence length="143" mass="15585">MASTMKSIIIASVFLVIFIVDKGSAIKCFECNSHNDTKCADDIPPDSLSVECGDHKHGVTYTFCRKITQVIEFSVNSLPPDSRVIRGCGWDDSNYKGKCYQRSGFGGRQEVCACYEDNCNSASTASIALGLILSTLLAIMLRV</sequence>
<evidence type="ECO:0000256" key="3">
    <source>
        <dbReference type="ARBA" id="ARBA00022692"/>
    </source>
</evidence>
<dbReference type="GO" id="GO:0030431">
    <property type="term" value="P:sleep"/>
    <property type="evidence" value="ECO:0007669"/>
    <property type="project" value="InterPro"/>
</dbReference>
<evidence type="ECO:0000256" key="2">
    <source>
        <dbReference type="ARBA" id="ARBA00022622"/>
    </source>
</evidence>
<keyword evidence="6" id="KW-0472">Membrane</keyword>
<dbReference type="InterPro" id="IPR031424">
    <property type="entry name" value="QVR-like"/>
</dbReference>
<evidence type="ECO:0000313" key="10">
    <source>
        <dbReference type="EMBL" id="JAB54865.1"/>
    </source>
</evidence>
<dbReference type="GO" id="GO:0098552">
    <property type="term" value="C:side of membrane"/>
    <property type="evidence" value="ECO:0007669"/>
    <property type="project" value="UniProtKB-KW"/>
</dbReference>
<keyword evidence="5" id="KW-1133">Transmembrane helix</keyword>
<dbReference type="GO" id="GO:0032222">
    <property type="term" value="P:regulation of synaptic transmission, cholinergic"/>
    <property type="evidence" value="ECO:0007669"/>
    <property type="project" value="InterPro"/>
</dbReference>
<keyword evidence="8" id="KW-0449">Lipoprotein</keyword>
<feature type="chain" id="PRO_5004659801" evidence="9">
    <location>
        <begin position="26"/>
        <end position="143"/>
    </location>
</feature>
<dbReference type="PANTHER" id="PTHR33562:SF14">
    <property type="entry name" value="PROTEIN QUIVER"/>
    <property type="match status" value="1"/>
</dbReference>
<reference evidence="10" key="1">
    <citation type="journal article" date="2014" name="Insect Biochem. Mol. Biol.">
        <title>An insight into the sialome of the frog biting fly, Corethrella appendiculata.</title>
        <authorList>
            <person name="Ribeiro J.M.C."/>
            <person name="Chagas A.C."/>
            <person name="Pham V.M."/>
            <person name="Lounibos L.P."/>
            <person name="Calvo E."/>
        </authorList>
    </citation>
    <scope>NUCLEOTIDE SEQUENCE</scope>
    <source>
        <tissue evidence="10">Salivary glands</tissue>
    </source>
</reference>
<evidence type="ECO:0000256" key="4">
    <source>
        <dbReference type="ARBA" id="ARBA00022729"/>
    </source>
</evidence>
<evidence type="ECO:0000256" key="1">
    <source>
        <dbReference type="ARBA" id="ARBA00004589"/>
    </source>
</evidence>
<dbReference type="Pfam" id="PF17064">
    <property type="entry name" value="QVR"/>
    <property type="match status" value="1"/>
</dbReference>
<protein>
    <submittedName>
        <fullName evidence="10">Putative secreted protein</fullName>
    </submittedName>
</protein>
<feature type="signal peptide" evidence="9">
    <location>
        <begin position="1"/>
        <end position="25"/>
    </location>
</feature>
<name>U5ES22_9DIPT</name>
<dbReference type="InterPro" id="IPR050975">
    <property type="entry name" value="Sleep_regulator"/>
</dbReference>
<proteinExistence type="evidence at transcript level"/>
<organism evidence="10">
    <name type="scientific">Corethrella appendiculata</name>
    <dbReference type="NCBI Taxonomy" id="1370023"/>
    <lineage>
        <taxon>Eukaryota</taxon>
        <taxon>Metazoa</taxon>
        <taxon>Ecdysozoa</taxon>
        <taxon>Arthropoda</taxon>
        <taxon>Hexapoda</taxon>
        <taxon>Insecta</taxon>
        <taxon>Pterygota</taxon>
        <taxon>Neoptera</taxon>
        <taxon>Endopterygota</taxon>
        <taxon>Diptera</taxon>
        <taxon>Nematocera</taxon>
        <taxon>Culicoidea</taxon>
        <taxon>Chaoboridae</taxon>
        <taxon>Corethrella</taxon>
    </lineage>
</organism>
<evidence type="ECO:0000256" key="8">
    <source>
        <dbReference type="ARBA" id="ARBA00023288"/>
    </source>
</evidence>
<dbReference type="SUPFAM" id="SSF57302">
    <property type="entry name" value="Snake toxin-like"/>
    <property type="match status" value="1"/>
</dbReference>
<evidence type="ECO:0000256" key="5">
    <source>
        <dbReference type="ARBA" id="ARBA00022989"/>
    </source>
</evidence>
<dbReference type="EMBL" id="GANO01005006">
    <property type="protein sequence ID" value="JAB54865.1"/>
    <property type="molecule type" value="mRNA"/>
</dbReference>